<gene>
    <name evidence="2" type="ORF">A3J50_02365</name>
</gene>
<name>A0A1G1WN05_9BACT</name>
<dbReference type="EMBL" id="MHCX01000035">
    <property type="protein sequence ID" value="OGY29106.1"/>
    <property type="molecule type" value="Genomic_DNA"/>
</dbReference>
<dbReference type="Proteomes" id="UP000177821">
    <property type="component" value="Unassembled WGS sequence"/>
</dbReference>
<evidence type="ECO:0000259" key="1">
    <source>
        <dbReference type="Pfam" id="PF00535"/>
    </source>
</evidence>
<protein>
    <recommendedName>
        <fullName evidence="1">Glycosyltransferase 2-like domain-containing protein</fullName>
    </recommendedName>
</protein>
<dbReference type="Gene3D" id="3.90.550.10">
    <property type="entry name" value="Spore Coat Polysaccharide Biosynthesis Protein SpsA, Chain A"/>
    <property type="match status" value="1"/>
</dbReference>
<dbReference type="SUPFAM" id="SSF53448">
    <property type="entry name" value="Nucleotide-diphospho-sugar transferases"/>
    <property type="match status" value="1"/>
</dbReference>
<dbReference type="PANTHER" id="PTHR10859:SF91">
    <property type="entry name" value="DOLICHYL-PHOSPHATE BETA-GLUCOSYLTRANSFERASE"/>
    <property type="match status" value="1"/>
</dbReference>
<reference evidence="2 3" key="1">
    <citation type="journal article" date="2016" name="Nat. Commun.">
        <title>Thousands of microbial genomes shed light on interconnected biogeochemical processes in an aquifer system.</title>
        <authorList>
            <person name="Anantharaman K."/>
            <person name="Brown C.T."/>
            <person name="Hug L.A."/>
            <person name="Sharon I."/>
            <person name="Castelle C.J."/>
            <person name="Probst A.J."/>
            <person name="Thomas B.C."/>
            <person name="Singh A."/>
            <person name="Wilkins M.J."/>
            <person name="Karaoz U."/>
            <person name="Brodie E.L."/>
            <person name="Williams K.H."/>
            <person name="Hubbard S.S."/>
            <person name="Banfield J.F."/>
        </authorList>
    </citation>
    <scope>NUCLEOTIDE SEQUENCE [LARGE SCALE GENOMIC DNA]</scope>
</reference>
<feature type="domain" description="Glycosyltransferase 2-like" evidence="1">
    <location>
        <begin position="9"/>
        <end position="167"/>
    </location>
</feature>
<evidence type="ECO:0000313" key="3">
    <source>
        <dbReference type="Proteomes" id="UP000177821"/>
    </source>
</evidence>
<dbReference type="PANTHER" id="PTHR10859">
    <property type="entry name" value="GLYCOSYL TRANSFERASE"/>
    <property type="match status" value="1"/>
</dbReference>
<dbReference type="InterPro" id="IPR001173">
    <property type="entry name" value="Glyco_trans_2-like"/>
</dbReference>
<comment type="caution">
    <text evidence="2">The sequence shown here is derived from an EMBL/GenBank/DDBJ whole genome shotgun (WGS) entry which is preliminary data.</text>
</comment>
<dbReference type="InterPro" id="IPR029044">
    <property type="entry name" value="Nucleotide-diphossugar_trans"/>
</dbReference>
<organism evidence="2 3">
    <name type="scientific">Candidatus Woykebacteria bacterium RIFCSPHIGHO2_02_FULL_43_16b</name>
    <dbReference type="NCBI Taxonomy" id="1802601"/>
    <lineage>
        <taxon>Bacteria</taxon>
        <taxon>Candidatus Woykeibacteriota</taxon>
    </lineage>
</organism>
<dbReference type="Pfam" id="PF00535">
    <property type="entry name" value="Glycos_transf_2"/>
    <property type="match status" value="1"/>
</dbReference>
<proteinExistence type="predicted"/>
<accession>A0A1G1WN05</accession>
<dbReference type="AlphaFoldDB" id="A0A1G1WN05"/>
<sequence>MESLKVSYCIGVYNEEKILLKNVGVLETNLEKILGRDNYEIVLVENGSTDKTRQILSELKDKNLKILYLKKKGHGASLKMALTKASYNYCLLTAIDIPFGFDDLKQMVQLKDGYDLIFGSKAHPDSKIIVDLKRRIASYVFRLLIRLFFHLQIRDPQGSIFVNRRSIESVLNHANANNSFFTTQLAIYSKLFGLRLTEIPVTLNKDIRKSKYNIFRDGTDLFLTLLKEYKKYREVRKIANSQGTS</sequence>
<evidence type="ECO:0000313" key="2">
    <source>
        <dbReference type="EMBL" id="OGY29106.1"/>
    </source>
</evidence>
<dbReference type="GO" id="GO:0006487">
    <property type="term" value="P:protein N-linked glycosylation"/>
    <property type="evidence" value="ECO:0007669"/>
    <property type="project" value="TreeGrafter"/>
</dbReference>